<dbReference type="PROSITE" id="PS50885">
    <property type="entry name" value="HAMP"/>
    <property type="match status" value="1"/>
</dbReference>
<dbReference type="Gene3D" id="1.10.287.130">
    <property type="match status" value="1"/>
</dbReference>
<reference evidence="14 15" key="1">
    <citation type="submission" date="2020-02" db="EMBL/GenBank/DDBJ databases">
        <title>Ideonella bacterium strain TBM-1.</title>
        <authorList>
            <person name="Chen W.-M."/>
        </authorList>
    </citation>
    <scope>NUCLEOTIDE SEQUENCE [LARGE SCALE GENOMIC DNA]</scope>
    <source>
        <strain evidence="14 15">TBM-1</strain>
    </source>
</reference>
<dbReference type="Pfam" id="PF02518">
    <property type="entry name" value="HATPase_c"/>
    <property type="match status" value="1"/>
</dbReference>
<dbReference type="PANTHER" id="PTHR45436:SF1">
    <property type="entry name" value="SENSOR PROTEIN QSEC"/>
    <property type="match status" value="1"/>
</dbReference>
<dbReference type="InterPro" id="IPR036097">
    <property type="entry name" value="HisK_dim/P_sf"/>
</dbReference>
<dbReference type="SUPFAM" id="SSF47384">
    <property type="entry name" value="Homodimeric domain of signal transducing histidine kinase"/>
    <property type="match status" value="1"/>
</dbReference>
<dbReference type="Gene3D" id="3.30.565.10">
    <property type="entry name" value="Histidine kinase-like ATPase, C-terminal domain"/>
    <property type="match status" value="1"/>
</dbReference>
<feature type="domain" description="HAMP" evidence="13">
    <location>
        <begin position="212"/>
        <end position="264"/>
    </location>
</feature>
<evidence type="ECO:0000256" key="10">
    <source>
        <dbReference type="ARBA" id="ARBA00023136"/>
    </source>
</evidence>
<evidence type="ECO:0000313" key="14">
    <source>
        <dbReference type="EMBL" id="NDY90660.1"/>
    </source>
</evidence>
<accession>A0A7C9THQ6</accession>
<evidence type="ECO:0000256" key="11">
    <source>
        <dbReference type="SAM" id="Phobius"/>
    </source>
</evidence>
<dbReference type="EMBL" id="JAAGOH010000004">
    <property type="protein sequence ID" value="NDY90660.1"/>
    <property type="molecule type" value="Genomic_DNA"/>
</dbReference>
<feature type="transmembrane region" description="Helical" evidence="11">
    <location>
        <begin position="28"/>
        <end position="48"/>
    </location>
</feature>
<evidence type="ECO:0000259" key="13">
    <source>
        <dbReference type="PROSITE" id="PS50885"/>
    </source>
</evidence>
<dbReference type="AlphaFoldDB" id="A0A7C9THQ6"/>
<dbReference type="SMART" id="SM00388">
    <property type="entry name" value="HisKA"/>
    <property type="match status" value="1"/>
</dbReference>
<evidence type="ECO:0000256" key="4">
    <source>
        <dbReference type="ARBA" id="ARBA00022553"/>
    </source>
</evidence>
<comment type="caution">
    <text evidence="14">The sequence shown here is derived from an EMBL/GenBank/DDBJ whole genome shotgun (WGS) entry which is preliminary data.</text>
</comment>
<sequence>MPSPAPRADRRRRWLRLTGPGRSLHQQLLLWTLTPQLVLWLAGALFTYNLALRYANEAVDASLLQSLRSLARQVKPIGNGLYVDFPRAAQDILEADPRDRLLYTVSSPPGQFLLGNRNLPPPEEVTAALGLPLVYDSVLGHDDPAVGAQPVRVAALFIHYGDEMGPSQTMLVQVARSSASRQEVARRILVDTVLPLSLLMLLLSTLVWMGLRAGLAPLDHLRRQVEGRAPDDLQPLEIDAAAQEVRALALAINTLMAQVQHSVQAQKRFISDAAHQLRTPLAGLKSQTELALQRSQDPEQAARLRRVHDSAVRSAHLVNQLLTLARAEPEAARQQAHVPLDITALARQATADLVPRALALGVDLGFDDPDGDGALQGLDDVGSAQLIPAAPGPQVRGIALLLREALVNVIDNALRYAGRGATVTVRVAVGPAHQVCLWVEDDGPGIPAQERERVFERFVRLAHDAQGCGLGLSIVKDIVRLHGGQVSLLPREPRGLSVGLCLPICNA</sequence>
<keyword evidence="10 11" id="KW-0472">Membrane</keyword>
<keyword evidence="6 11" id="KW-0812">Transmembrane</keyword>
<feature type="transmembrane region" description="Helical" evidence="11">
    <location>
        <begin position="188"/>
        <end position="211"/>
    </location>
</feature>
<dbReference type="CDD" id="cd00082">
    <property type="entry name" value="HisKA"/>
    <property type="match status" value="1"/>
</dbReference>
<dbReference type="InterPro" id="IPR004358">
    <property type="entry name" value="Sig_transdc_His_kin-like_C"/>
</dbReference>
<gene>
    <name evidence="14" type="ORF">G3A44_05545</name>
</gene>
<dbReference type="Pfam" id="PF08521">
    <property type="entry name" value="2CSK_N"/>
    <property type="match status" value="1"/>
</dbReference>
<keyword evidence="8 11" id="KW-1133">Transmembrane helix</keyword>
<keyword evidence="15" id="KW-1185">Reference proteome</keyword>
<dbReference type="SUPFAM" id="SSF55874">
    <property type="entry name" value="ATPase domain of HSP90 chaperone/DNA topoisomerase II/histidine kinase"/>
    <property type="match status" value="1"/>
</dbReference>
<protein>
    <recommendedName>
        <fullName evidence="3">histidine kinase</fullName>
        <ecNumber evidence="3">2.7.13.3</ecNumber>
    </recommendedName>
</protein>
<evidence type="ECO:0000313" key="15">
    <source>
        <dbReference type="Proteomes" id="UP000484255"/>
    </source>
</evidence>
<dbReference type="Pfam" id="PF00512">
    <property type="entry name" value="HisKA"/>
    <property type="match status" value="1"/>
</dbReference>
<evidence type="ECO:0000256" key="1">
    <source>
        <dbReference type="ARBA" id="ARBA00000085"/>
    </source>
</evidence>
<dbReference type="Proteomes" id="UP000484255">
    <property type="component" value="Unassembled WGS sequence"/>
</dbReference>
<dbReference type="GO" id="GO:0000155">
    <property type="term" value="F:phosphorelay sensor kinase activity"/>
    <property type="evidence" value="ECO:0007669"/>
    <property type="project" value="InterPro"/>
</dbReference>
<comment type="subcellular location">
    <subcellularLocation>
        <location evidence="2">Membrane</location>
    </subcellularLocation>
</comment>
<dbReference type="CDD" id="cd00075">
    <property type="entry name" value="HATPase"/>
    <property type="match status" value="1"/>
</dbReference>
<dbReference type="EC" id="2.7.13.3" evidence="3"/>
<dbReference type="InterPro" id="IPR013727">
    <property type="entry name" value="2CSK_N"/>
</dbReference>
<dbReference type="InterPro" id="IPR005467">
    <property type="entry name" value="His_kinase_dom"/>
</dbReference>
<comment type="catalytic activity">
    <reaction evidence="1">
        <text>ATP + protein L-histidine = ADP + protein N-phospho-L-histidine.</text>
        <dbReference type="EC" id="2.7.13.3"/>
    </reaction>
</comment>
<dbReference type="PANTHER" id="PTHR45436">
    <property type="entry name" value="SENSOR HISTIDINE KINASE YKOH"/>
    <property type="match status" value="1"/>
</dbReference>
<evidence type="ECO:0000259" key="12">
    <source>
        <dbReference type="PROSITE" id="PS50109"/>
    </source>
</evidence>
<feature type="domain" description="Histidine kinase" evidence="12">
    <location>
        <begin position="272"/>
        <end position="506"/>
    </location>
</feature>
<dbReference type="PROSITE" id="PS50109">
    <property type="entry name" value="HIS_KIN"/>
    <property type="match status" value="1"/>
</dbReference>
<dbReference type="InterPro" id="IPR003661">
    <property type="entry name" value="HisK_dim/P_dom"/>
</dbReference>
<keyword evidence="9" id="KW-0902">Two-component regulatory system</keyword>
<organism evidence="14 15">
    <name type="scientific">Ideonella livida</name>
    <dbReference type="NCBI Taxonomy" id="2707176"/>
    <lineage>
        <taxon>Bacteria</taxon>
        <taxon>Pseudomonadati</taxon>
        <taxon>Pseudomonadota</taxon>
        <taxon>Betaproteobacteria</taxon>
        <taxon>Burkholderiales</taxon>
        <taxon>Sphaerotilaceae</taxon>
        <taxon>Ideonella</taxon>
    </lineage>
</organism>
<dbReference type="RefSeq" id="WP_163456511.1">
    <property type="nucleotide sequence ID" value="NZ_JAAGOH010000004.1"/>
</dbReference>
<keyword evidence="5" id="KW-0808">Transferase</keyword>
<evidence type="ECO:0000256" key="6">
    <source>
        <dbReference type="ARBA" id="ARBA00022692"/>
    </source>
</evidence>
<evidence type="ECO:0000256" key="9">
    <source>
        <dbReference type="ARBA" id="ARBA00023012"/>
    </source>
</evidence>
<dbReference type="InterPro" id="IPR003660">
    <property type="entry name" value="HAMP_dom"/>
</dbReference>
<evidence type="ECO:0000256" key="2">
    <source>
        <dbReference type="ARBA" id="ARBA00004370"/>
    </source>
</evidence>
<keyword evidence="4" id="KW-0597">Phosphoprotein</keyword>
<evidence type="ECO:0000256" key="8">
    <source>
        <dbReference type="ARBA" id="ARBA00022989"/>
    </source>
</evidence>
<evidence type="ECO:0000256" key="5">
    <source>
        <dbReference type="ARBA" id="ARBA00022679"/>
    </source>
</evidence>
<dbReference type="PRINTS" id="PR00344">
    <property type="entry name" value="BCTRLSENSOR"/>
</dbReference>
<evidence type="ECO:0000256" key="7">
    <source>
        <dbReference type="ARBA" id="ARBA00022777"/>
    </source>
</evidence>
<dbReference type="SMART" id="SM00387">
    <property type="entry name" value="HATPase_c"/>
    <property type="match status" value="1"/>
</dbReference>
<keyword evidence="7 14" id="KW-0418">Kinase</keyword>
<evidence type="ECO:0000256" key="3">
    <source>
        <dbReference type="ARBA" id="ARBA00012438"/>
    </source>
</evidence>
<dbReference type="InterPro" id="IPR050428">
    <property type="entry name" value="TCS_sensor_his_kinase"/>
</dbReference>
<name>A0A7C9THQ6_9BURK</name>
<proteinExistence type="predicted"/>
<dbReference type="GO" id="GO:0005886">
    <property type="term" value="C:plasma membrane"/>
    <property type="evidence" value="ECO:0007669"/>
    <property type="project" value="TreeGrafter"/>
</dbReference>
<dbReference type="InterPro" id="IPR036890">
    <property type="entry name" value="HATPase_C_sf"/>
</dbReference>
<dbReference type="InterPro" id="IPR003594">
    <property type="entry name" value="HATPase_dom"/>
</dbReference>